<dbReference type="GeneID" id="9524331"/>
<dbReference type="STRING" id="663331.D4AN54"/>
<sequence length="381" mass="42927">MALESTEIKTKLERFESAMEKVYGNYRDVSDPSAWTPPPAPGGHRGRYLWTDAFGVVNFLTLYKMHSELNAENGYPERYLTFAERLVETVHDILGRTRDGTSRLPGATDSEPLAGGLRIGKVHETGSDGDGQYHHYLTQWMFALNRLSMATGNPTYNRQAYSLGKAIHPHFFVGIGTHNPRMVWKVAMDLSHTLVSSEGNLDPLDGFVTFSLVQASAKKFGDGEVFEEEISNYKKVSDRRGQHHPSPDFLDLGMTLVSVQWFYNEDWAVTLASRCCNILKSLFDEGYHLKFGSSRLAFREFGACLGVECFRATVGSDGELYDYFKEISDAMIDQYNDGNIETPDDLKPITRVMFASALIPGAEKKTVERENCKMFMEENEV</sequence>
<keyword evidence="2" id="KW-1185">Reference proteome</keyword>
<proteinExistence type="predicted"/>
<protein>
    <submittedName>
        <fullName evidence="1">Uncharacterized protein</fullName>
    </submittedName>
</protein>
<dbReference type="HOGENOM" id="CLU_039096_0_0_1"/>
<evidence type="ECO:0000313" key="2">
    <source>
        <dbReference type="Proteomes" id="UP000008866"/>
    </source>
</evidence>
<dbReference type="RefSeq" id="XP_003016260.1">
    <property type="nucleotide sequence ID" value="XM_003016214.1"/>
</dbReference>
<dbReference type="eggNOG" id="ENOG502RXQC">
    <property type="taxonomic scope" value="Eukaryota"/>
</dbReference>
<comment type="caution">
    <text evidence="1">The sequence shown here is derived from an EMBL/GenBank/DDBJ whole genome shotgun (WGS) entry which is preliminary data.</text>
</comment>
<evidence type="ECO:0000313" key="1">
    <source>
        <dbReference type="EMBL" id="EFE35615.1"/>
    </source>
</evidence>
<accession>D4AN54</accession>
<gene>
    <name evidence="1" type="ORF">ARB_05658</name>
</gene>
<dbReference type="Proteomes" id="UP000008866">
    <property type="component" value="Unassembled WGS sequence"/>
</dbReference>
<dbReference type="KEGG" id="abe:ARB_05658"/>
<dbReference type="EMBL" id="ABSU01000003">
    <property type="protein sequence ID" value="EFE35615.1"/>
    <property type="molecule type" value="Genomic_DNA"/>
</dbReference>
<reference evidence="2" key="1">
    <citation type="journal article" date="2011" name="Genome Biol.">
        <title>Comparative and functional genomics provide insights into the pathogenicity of dermatophytic fungi.</title>
        <authorList>
            <person name="Burmester A."/>
            <person name="Shelest E."/>
            <person name="Gloeckner G."/>
            <person name="Heddergott C."/>
            <person name="Schindler S."/>
            <person name="Staib P."/>
            <person name="Heidel A."/>
            <person name="Felder M."/>
            <person name="Petzold A."/>
            <person name="Szafranski K."/>
            <person name="Feuermann M."/>
            <person name="Pedruzzi I."/>
            <person name="Priebe S."/>
            <person name="Groth M."/>
            <person name="Winkler R."/>
            <person name="Li W."/>
            <person name="Kniemeyer O."/>
            <person name="Schroeckh V."/>
            <person name="Hertweck C."/>
            <person name="Hube B."/>
            <person name="White T.C."/>
            <person name="Platzer M."/>
            <person name="Guthke R."/>
            <person name="Heitman J."/>
            <person name="Woestemeyer J."/>
            <person name="Zipfel P.F."/>
            <person name="Monod M."/>
            <person name="Brakhage A.A."/>
        </authorList>
    </citation>
    <scope>NUCLEOTIDE SEQUENCE [LARGE SCALE GENOMIC DNA]</scope>
    <source>
        <strain evidence="2">ATCC MYA-4681 / CBS 112371</strain>
    </source>
</reference>
<dbReference type="AlphaFoldDB" id="D4AN54"/>
<dbReference type="OMA" id="AFGVVNF"/>
<name>D4AN54_ARTBC</name>
<organism evidence="1 2">
    <name type="scientific">Arthroderma benhamiae (strain ATCC MYA-4681 / CBS 112371)</name>
    <name type="common">Trichophyton mentagrophytes</name>
    <dbReference type="NCBI Taxonomy" id="663331"/>
    <lineage>
        <taxon>Eukaryota</taxon>
        <taxon>Fungi</taxon>
        <taxon>Dikarya</taxon>
        <taxon>Ascomycota</taxon>
        <taxon>Pezizomycotina</taxon>
        <taxon>Eurotiomycetes</taxon>
        <taxon>Eurotiomycetidae</taxon>
        <taxon>Onygenales</taxon>
        <taxon>Arthrodermataceae</taxon>
        <taxon>Trichophyton</taxon>
    </lineage>
</organism>